<reference evidence="2" key="1">
    <citation type="submission" date="2022-10" db="UniProtKB">
        <authorList>
            <consortium name="EnsemblMetazoa"/>
        </authorList>
    </citation>
    <scope>IDENTIFICATION</scope>
</reference>
<evidence type="ECO:0000313" key="2">
    <source>
        <dbReference type="EnsemblMetazoa" id="RPRC017693-PA"/>
    </source>
</evidence>
<keyword evidence="1" id="KW-0732">Signal</keyword>
<dbReference type="Pfam" id="PF06757">
    <property type="entry name" value="Ins_allergen_rp"/>
    <property type="match status" value="2"/>
</dbReference>
<dbReference type="InterPro" id="IPR010629">
    <property type="entry name" value="Ins_allergen"/>
</dbReference>
<name>A0A905QWL3_RHOPR</name>
<keyword evidence="3" id="KW-1185">Reference proteome</keyword>
<evidence type="ECO:0000256" key="1">
    <source>
        <dbReference type="SAM" id="SignalP"/>
    </source>
</evidence>
<dbReference type="PANTHER" id="PTHR21163:SF0">
    <property type="entry name" value="GH08205P-RELATED"/>
    <property type="match status" value="1"/>
</dbReference>
<feature type="signal peptide" evidence="1">
    <location>
        <begin position="1"/>
        <end position="16"/>
    </location>
</feature>
<accession>A0A905QWL3</accession>
<dbReference type="EMBL" id="ACPB03000399">
    <property type="status" value="NOT_ANNOTATED_CDS"/>
    <property type="molecule type" value="Genomic_DNA"/>
</dbReference>
<dbReference type="EMBL" id="ACPB03000397">
    <property type="status" value="NOT_ANNOTATED_CDS"/>
    <property type="molecule type" value="Genomic_DNA"/>
</dbReference>
<dbReference type="EnsemblMetazoa" id="RPRC017693-RA">
    <property type="protein sequence ID" value="RPRC017693-PA"/>
    <property type="gene ID" value="RPRC017693"/>
</dbReference>
<organism evidence="2 3">
    <name type="scientific">Rhodnius prolixus</name>
    <name type="common">Triatomid bug</name>
    <dbReference type="NCBI Taxonomy" id="13249"/>
    <lineage>
        <taxon>Eukaryota</taxon>
        <taxon>Metazoa</taxon>
        <taxon>Ecdysozoa</taxon>
        <taxon>Arthropoda</taxon>
        <taxon>Hexapoda</taxon>
        <taxon>Insecta</taxon>
        <taxon>Pterygota</taxon>
        <taxon>Neoptera</taxon>
        <taxon>Paraneoptera</taxon>
        <taxon>Hemiptera</taxon>
        <taxon>Heteroptera</taxon>
        <taxon>Panheteroptera</taxon>
        <taxon>Cimicomorpha</taxon>
        <taxon>Reduviidae</taxon>
        <taxon>Triatominae</taxon>
        <taxon>Rhodnius</taxon>
    </lineage>
</organism>
<dbReference type="PANTHER" id="PTHR21163">
    <property type="entry name" value="PROTEIN G12"/>
    <property type="match status" value="1"/>
</dbReference>
<proteinExistence type="predicted"/>
<dbReference type="EMBL" id="ACPB03000398">
    <property type="status" value="NOT_ANNOTATED_CDS"/>
    <property type="molecule type" value="Genomic_DNA"/>
</dbReference>
<dbReference type="AlphaFoldDB" id="A0A905QWL3"/>
<sequence>MKWIMCLASVVSVIEGTRVDKEIQDLLNLIPQDRVLNICMRYAIRDQQIKSLLSYIKGDHFKQNIDAMENSEEFRNLAAVTESYNVNTYALLIKFNSLLDMVPVGRISAEVKSEETEVNGTKRNGILNLMKDVLEVIPLEEIKRAYCYKLRTNPQFKLFERNLMKQIQSGEIRDYLQPFINSRPFQDTVKDLQLMGLPIGEMKQCVELTLTNFFDIGTSVETEVQELLEMVPYDKVLEICMEYAIGDPQVKVLLNYLCGDHFKQNLAEMEDSDEFQNLANAARVVEIDAYALANKFITALNSLPNRGNVQHPFLRRKRSPGDGLSGLIREALEITPLEDMKTAYRYKLQNNPQLKMFEQSLIERVLSGEVRHYVEPLIYSKPFQEIKRDLEEMGLPLQQIREFIELKLIEFFDLDQTIITPTSATVVTEISSFS</sequence>
<dbReference type="Proteomes" id="UP000015103">
    <property type="component" value="Unassembled WGS sequence"/>
</dbReference>
<protein>
    <submittedName>
        <fullName evidence="2">Uncharacterized protein</fullName>
    </submittedName>
</protein>
<evidence type="ECO:0000313" key="3">
    <source>
        <dbReference type="Proteomes" id="UP000015103"/>
    </source>
</evidence>
<feature type="chain" id="PRO_5037573631" evidence="1">
    <location>
        <begin position="17"/>
        <end position="434"/>
    </location>
</feature>